<protein>
    <submittedName>
        <fullName evidence="3">Inner membrane protein YccF</fullName>
    </submittedName>
</protein>
<keyword evidence="1" id="KW-1133">Transmembrane helix</keyword>
<feature type="transmembrane region" description="Helical" evidence="1">
    <location>
        <begin position="70"/>
        <end position="94"/>
    </location>
</feature>
<reference evidence="3 4" key="1">
    <citation type="submission" date="2018-11" db="EMBL/GenBank/DDBJ databases">
        <authorList>
            <person name="Kleinhagauer T."/>
            <person name="Glaeser S.P."/>
            <person name="Spergser J."/>
            <person name="Ruckert C."/>
            <person name="Kaempfer P."/>
            <person name="Busse H.-J."/>
        </authorList>
    </citation>
    <scope>NUCLEOTIDE SEQUENCE [LARGE SCALE GENOMIC DNA]</scope>
    <source>
        <strain evidence="3 4">812CH</strain>
    </source>
</reference>
<dbReference type="GO" id="GO:0005886">
    <property type="term" value="C:plasma membrane"/>
    <property type="evidence" value="ECO:0007669"/>
    <property type="project" value="TreeGrafter"/>
</dbReference>
<dbReference type="PANTHER" id="PTHR42903:SF1">
    <property type="entry name" value="INNER MEMBRANE PROTEIN YCCF"/>
    <property type="match status" value="1"/>
</dbReference>
<organism evidence="3 4">
    <name type="scientific">Corynebacterium pseudopelargi</name>
    <dbReference type="NCBI Taxonomy" id="2080757"/>
    <lineage>
        <taxon>Bacteria</taxon>
        <taxon>Bacillati</taxon>
        <taxon>Actinomycetota</taxon>
        <taxon>Actinomycetes</taxon>
        <taxon>Mycobacteriales</taxon>
        <taxon>Corynebacteriaceae</taxon>
        <taxon>Corynebacterium</taxon>
    </lineage>
</organism>
<dbReference type="InterPro" id="IPR052937">
    <property type="entry name" value="Inner_membrane_protein"/>
</dbReference>
<evidence type="ECO:0000313" key="3">
    <source>
        <dbReference type="EMBL" id="AZA10035.1"/>
    </source>
</evidence>
<dbReference type="NCBIfam" id="NF008740">
    <property type="entry name" value="PRK11770.1-2"/>
    <property type="match status" value="1"/>
</dbReference>
<feature type="domain" description="Inner membrane component" evidence="2">
    <location>
        <begin position="56"/>
        <end position="106"/>
    </location>
</feature>
<name>A0A3G6IW77_9CORY</name>
<keyword evidence="4" id="KW-1185">Reference proteome</keyword>
<dbReference type="InterPro" id="IPR005185">
    <property type="entry name" value="YccF"/>
</dbReference>
<evidence type="ECO:0000259" key="2">
    <source>
        <dbReference type="Pfam" id="PF03733"/>
    </source>
</evidence>
<dbReference type="PANTHER" id="PTHR42903">
    <property type="entry name" value="INNER MEMBRANE PROTEIN YCCF"/>
    <property type="match status" value="1"/>
</dbReference>
<feature type="domain" description="Inner membrane component" evidence="2">
    <location>
        <begin position="120"/>
        <end position="170"/>
    </location>
</feature>
<evidence type="ECO:0000313" key="4">
    <source>
        <dbReference type="Proteomes" id="UP000271426"/>
    </source>
</evidence>
<proteinExistence type="predicted"/>
<dbReference type="Proteomes" id="UP000271426">
    <property type="component" value="Chromosome"/>
</dbReference>
<dbReference type="Pfam" id="PF03733">
    <property type="entry name" value="YccF"/>
    <property type="match status" value="2"/>
</dbReference>
<keyword evidence="1" id="KW-0472">Membrane</keyword>
<dbReference type="KEGG" id="cpso:CPPEL_09660"/>
<feature type="transmembrane region" description="Helical" evidence="1">
    <location>
        <begin position="44"/>
        <end position="64"/>
    </location>
</feature>
<feature type="transmembrane region" description="Helical" evidence="1">
    <location>
        <begin position="115"/>
        <end position="135"/>
    </location>
</feature>
<dbReference type="EMBL" id="CP033898">
    <property type="protein sequence ID" value="AZA10035.1"/>
    <property type="molecule type" value="Genomic_DNA"/>
</dbReference>
<accession>A0A3G6IW77</accession>
<gene>
    <name evidence="3" type="primary">yccF</name>
    <name evidence="3" type="ORF">CPPEL_09660</name>
</gene>
<evidence type="ECO:0000256" key="1">
    <source>
        <dbReference type="SAM" id="Phobius"/>
    </source>
</evidence>
<keyword evidence="1" id="KW-0812">Transmembrane</keyword>
<dbReference type="AlphaFoldDB" id="A0A3G6IW77"/>
<sequence>MPPELYPRHHSFAHQPTQGAYSLLAGTASVDAALLLLHPTGVLGLGFVLMNALHVILNIIWLLTAGIWLWLAYIIAGAIACIFIITIPFGVASFRIANYILWPFGREVVDTGRGGGMSMLGNVIWFVVAGLWLALGHVATAIAQALTIIGLPLAWANLKLIPVTCFPFGKKIVDSSDAKANMIPLARP</sequence>